<gene>
    <name evidence="1" type="ORF">SDC9_211985</name>
</gene>
<dbReference type="EMBL" id="VSSQ01144755">
    <property type="protein sequence ID" value="MPN64214.1"/>
    <property type="molecule type" value="Genomic_DNA"/>
</dbReference>
<accession>A0A645JX85</accession>
<evidence type="ECO:0000313" key="1">
    <source>
        <dbReference type="EMBL" id="MPN64214.1"/>
    </source>
</evidence>
<proteinExistence type="predicted"/>
<organism evidence="1">
    <name type="scientific">bioreactor metagenome</name>
    <dbReference type="NCBI Taxonomy" id="1076179"/>
    <lineage>
        <taxon>unclassified sequences</taxon>
        <taxon>metagenomes</taxon>
        <taxon>ecological metagenomes</taxon>
    </lineage>
</organism>
<name>A0A645JX85_9ZZZZ</name>
<protein>
    <submittedName>
        <fullName evidence="1">Uncharacterized protein</fullName>
    </submittedName>
</protein>
<comment type="caution">
    <text evidence="1">The sequence shown here is derived from an EMBL/GenBank/DDBJ whole genome shotgun (WGS) entry which is preliminary data.</text>
</comment>
<sequence length="49" mass="5293">MIADDGIIDVSRIMEDGSAAGHAPDEPYSLPLRFLDVNFGKYILVPSAD</sequence>
<dbReference type="AlphaFoldDB" id="A0A645JX85"/>
<reference evidence="1" key="1">
    <citation type="submission" date="2019-08" db="EMBL/GenBank/DDBJ databases">
        <authorList>
            <person name="Kucharzyk K."/>
            <person name="Murdoch R.W."/>
            <person name="Higgins S."/>
            <person name="Loffler F."/>
        </authorList>
    </citation>
    <scope>NUCLEOTIDE SEQUENCE</scope>
</reference>